<protein>
    <submittedName>
        <fullName evidence="2">Uncharacterized protein</fullName>
    </submittedName>
</protein>
<name>A0AAE7BGN2_9BACT</name>
<evidence type="ECO:0000313" key="3">
    <source>
        <dbReference type="Proteomes" id="UP000503313"/>
    </source>
</evidence>
<sequence length="161" mass="18807">MTQEQLDIISKDLVKTIKLLKGNPHESGLLFELGLIKNEMEMYNVNKKRNDFIKLILSGLIFFFIGWISCSSFYLGLTPPIVKEIKSKSQNNSIRFENIKEFKSKFNEFQFNSKSFIYKGQIFKEGDILGNIKIEYIIPNVQIKVLDLKERYSFIIVIPNK</sequence>
<organism evidence="2 3">
    <name type="scientific">Arcobacter defluvii</name>
    <dbReference type="NCBI Taxonomy" id="873191"/>
    <lineage>
        <taxon>Bacteria</taxon>
        <taxon>Pseudomonadati</taxon>
        <taxon>Campylobacterota</taxon>
        <taxon>Epsilonproteobacteria</taxon>
        <taxon>Campylobacterales</taxon>
        <taxon>Arcobacteraceae</taxon>
        <taxon>Arcobacter</taxon>
    </lineage>
</organism>
<dbReference type="KEGG" id="adz:ADFLV_1449"/>
<accession>A0AAE7BGN2</accession>
<evidence type="ECO:0000256" key="1">
    <source>
        <dbReference type="SAM" id="Phobius"/>
    </source>
</evidence>
<reference evidence="2 3" key="1">
    <citation type="submission" date="2020-05" db="EMBL/GenBank/DDBJ databases">
        <title>Complete genome sequencing of Campylobacter and Arcobacter type strains.</title>
        <authorList>
            <person name="Miller W.G."/>
            <person name="Yee E."/>
        </authorList>
    </citation>
    <scope>NUCLEOTIDE SEQUENCE [LARGE SCALE GENOMIC DNA]</scope>
    <source>
        <strain evidence="2 3">LMG 25694</strain>
    </source>
</reference>
<feature type="transmembrane region" description="Helical" evidence="1">
    <location>
        <begin position="52"/>
        <end position="77"/>
    </location>
</feature>
<dbReference type="Proteomes" id="UP000503313">
    <property type="component" value="Chromosome"/>
</dbReference>
<keyword evidence="1" id="KW-0472">Membrane</keyword>
<keyword evidence="1" id="KW-0812">Transmembrane</keyword>
<keyword evidence="3" id="KW-1185">Reference proteome</keyword>
<keyword evidence="1" id="KW-1133">Transmembrane helix</keyword>
<evidence type="ECO:0000313" key="2">
    <source>
        <dbReference type="EMBL" id="QKF77474.1"/>
    </source>
</evidence>
<proteinExistence type="predicted"/>
<dbReference type="RefSeq" id="WP_129011481.1">
    <property type="nucleotide sequence ID" value="NZ_CP053835.1"/>
</dbReference>
<dbReference type="EMBL" id="CP053835">
    <property type="protein sequence ID" value="QKF77474.1"/>
    <property type="molecule type" value="Genomic_DNA"/>
</dbReference>
<gene>
    <name evidence="2" type="ORF">ADFLV_1449</name>
</gene>
<dbReference type="AlphaFoldDB" id="A0AAE7BGN2"/>